<name>A0ABM3R4E1_SPIOL</name>
<dbReference type="GeneID" id="130465651"/>
<evidence type="ECO:0000256" key="1">
    <source>
        <dbReference type="SAM" id="MobiDB-lite"/>
    </source>
</evidence>
<keyword evidence="2" id="KW-1185">Reference proteome</keyword>
<dbReference type="InterPro" id="IPR009818">
    <property type="entry name" value="PAM2_motif"/>
</dbReference>
<dbReference type="Pfam" id="PF07145">
    <property type="entry name" value="PAM2"/>
    <property type="match status" value="1"/>
</dbReference>
<organism evidence="2 3">
    <name type="scientific">Spinacia oleracea</name>
    <name type="common">Spinach</name>
    <dbReference type="NCBI Taxonomy" id="3562"/>
    <lineage>
        <taxon>Eukaryota</taxon>
        <taxon>Viridiplantae</taxon>
        <taxon>Streptophyta</taxon>
        <taxon>Embryophyta</taxon>
        <taxon>Tracheophyta</taxon>
        <taxon>Spermatophyta</taxon>
        <taxon>Magnoliopsida</taxon>
        <taxon>eudicotyledons</taxon>
        <taxon>Gunneridae</taxon>
        <taxon>Pentapetalae</taxon>
        <taxon>Caryophyllales</taxon>
        <taxon>Chenopodiaceae</taxon>
        <taxon>Chenopodioideae</taxon>
        <taxon>Anserineae</taxon>
        <taxon>Spinacia</taxon>
    </lineage>
</organism>
<sequence length="171" mass="19852">MEEPPGFERNITVWCETEIYWIGKGGCEFVTWVLPKFGGFYNSLYRYFLPYFDNKNDNNYHVNHHHLTNGGEKGFKKEIRDLQEMLSKLNPMAKEFVPPSLVNCVNNNNVMYNSNFGYVNNFLTPPPNAAAGNVNGFPGRRRRNGFGQGKRRMNSRTSIAQREDVIRRTVY</sequence>
<protein>
    <submittedName>
        <fullName evidence="3">Polyadenylate-binding protein-interacting protein 11-like</fullName>
    </submittedName>
</protein>
<reference evidence="2" key="1">
    <citation type="journal article" date="2021" name="Nat. Commun.">
        <title>Genomic analyses provide insights into spinach domestication and the genetic basis of agronomic traits.</title>
        <authorList>
            <person name="Cai X."/>
            <person name="Sun X."/>
            <person name="Xu C."/>
            <person name="Sun H."/>
            <person name="Wang X."/>
            <person name="Ge C."/>
            <person name="Zhang Z."/>
            <person name="Wang Q."/>
            <person name="Fei Z."/>
            <person name="Jiao C."/>
            <person name="Wang Q."/>
        </authorList>
    </citation>
    <scope>NUCLEOTIDE SEQUENCE [LARGE SCALE GENOMIC DNA]</scope>
    <source>
        <strain evidence="2">cv. Varoflay</strain>
    </source>
</reference>
<gene>
    <name evidence="3" type="primary">LOC130465651</name>
</gene>
<accession>A0ABM3R4E1</accession>
<feature type="region of interest" description="Disordered" evidence="1">
    <location>
        <begin position="134"/>
        <end position="158"/>
    </location>
</feature>
<proteinExistence type="predicted"/>
<evidence type="ECO:0000313" key="3">
    <source>
        <dbReference type="RefSeq" id="XP_056690475.1"/>
    </source>
</evidence>
<reference evidence="3" key="2">
    <citation type="submission" date="2025-08" db="UniProtKB">
        <authorList>
            <consortium name="RefSeq"/>
        </authorList>
    </citation>
    <scope>IDENTIFICATION</scope>
    <source>
        <tissue evidence="3">Leaf</tissue>
    </source>
</reference>
<dbReference type="Proteomes" id="UP000813463">
    <property type="component" value="Chromosome 1"/>
</dbReference>
<dbReference type="RefSeq" id="XP_056690475.1">
    <property type="nucleotide sequence ID" value="XM_056834497.1"/>
</dbReference>
<feature type="compositionally biased region" description="Basic residues" evidence="1">
    <location>
        <begin position="139"/>
        <end position="154"/>
    </location>
</feature>
<evidence type="ECO:0000313" key="2">
    <source>
        <dbReference type="Proteomes" id="UP000813463"/>
    </source>
</evidence>